<evidence type="ECO:0000313" key="2">
    <source>
        <dbReference type="Proteomes" id="UP000295340"/>
    </source>
</evidence>
<dbReference type="EMBL" id="MK494117">
    <property type="protein sequence ID" value="QBP31461.1"/>
    <property type="molecule type" value="Genomic_DNA"/>
</dbReference>
<evidence type="ECO:0000313" key="1">
    <source>
        <dbReference type="EMBL" id="QBP31461.1"/>
    </source>
</evidence>
<protein>
    <submittedName>
        <fullName evidence="1">Uncharacterized protein</fullName>
    </submittedName>
</protein>
<organism evidence="1 2">
    <name type="scientific">Mycobacterium phage Miramae</name>
    <dbReference type="NCBI Taxonomy" id="2517961"/>
    <lineage>
        <taxon>Viruses</taxon>
        <taxon>Duplodnaviria</taxon>
        <taxon>Heunggongvirae</taxon>
        <taxon>Uroviricota</taxon>
        <taxon>Caudoviricetes</taxon>
        <taxon>Backyardiganvirus</taxon>
        <taxon>Backyardiganvirus miramae</taxon>
    </lineage>
</organism>
<accession>A0A482JHH8</accession>
<dbReference type="RefSeq" id="YP_010063155.1">
    <property type="nucleotide sequence ID" value="NC_054802.1"/>
</dbReference>
<keyword evidence="2" id="KW-1185">Reference proteome</keyword>
<name>A0A482JHH8_9CAUD</name>
<dbReference type="GeneID" id="64946955"/>
<reference evidence="1 2" key="1">
    <citation type="submission" date="2019-02" db="EMBL/GenBank/DDBJ databases">
        <authorList>
            <person name="Stoner T.H."/>
            <person name="Garlena R.A."/>
            <person name="Russell D.A."/>
            <person name="Pope W.H."/>
            <person name="Jacobs-Sera D."/>
            <person name="Hatfull G.F."/>
        </authorList>
    </citation>
    <scope>NUCLEOTIDE SEQUENCE [LARGE SCALE GENOMIC DNA]</scope>
</reference>
<proteinExistence type="predicted"/>
<dbReference type="KEGG" id="vg:64946955"/>
<dbReference type="Proteomes" id="UP000295340">
    <property type="component" value="Segment"/>
</dbReference>
<sequence>MTSVFIAVVPLQYDAVAVATTAEEAKRLACEKAFEYLKSVHGDLGYDDPALVEDYFGCNVYPFEVGGPAQLI</sequence>
<gene>
    <name evidence="1" type="primary">76</name>
    <name evidence="1" type="ORF">SEA_MIRAMAE_76</name>
</gene>